<comment type="caution">
    <text evidence="1">The sequence shown here is derived from an EMBL/GenBank/DDBJ whole genome shotgun (WGS) entry which is preliminary data.</text>
</comment>
<evidence type="ECO:0000313" key="1">
    <source>
        <dbReference type="EMBL" id="KAK4024837.1"/>
    </source>
</evidence>
<proteinExistence type="predicted"/>
<reference evidence="1 2" key="1">
    <citation type="journal article" date="2023" name="Nucleic Acids Res.">
        <title>The hologenome of Daphnia magna reveals possible DNA methylation and microbiome-mediated evolution of the host genome.</title>
        <authorList>
            <person name="Chaturvedi A."/>
            <person name="Li X."/>
            <person name="Dhandapani V."/>
            <person name="Marshall H."/>
            <person name="Kissane S."/>
            <person name="Cuenca-Cambronero M."/>
            <person name="Asole G."/>
            <person name="Calvet F."/>
            <person name="Ruiz-Romero M."/>
            <person name="Marangio P."/>
            <person name="Guigo R."/>
            <person name="Rago D."/>
            <person name="Mirbahai L."/>
            <person name="Eastwood N."/>
            <person name="Colbourne J.K."/>
            <person name="Zhou J."/>
            <person name="Mallon E."/>
            <person name="Orsini L."/>
        </authorList>
    </citation>
    <scope>NUCLEOTIDE SEQUENCE [LARGE SCALE GENOMIC DNA]</scope>
    <source>
        <strain evidence="1">LRV0_1</strain>
    </source>
</reference>
<accession>A0ABR0AI82</accession>
<dbReference type="EMBL" id="JAOYFB010000037">
    <property type="protein sequence ID" value="KAK4024837.1"/>
    <property type="molecule type" value="Genomic_DNA"/>
</dbReference>
<name>A0ABR0AI82_9CRUS</name>
<protein>
    <submittedName>
        <fullName evidence="1">Uncharacterized protein</fullName>
    </submittedName>
</protein>
<keyword evidence="2" id="KW-1185">Reference proteome</keyword>
<evidence type="ECO:0000313" key="2">
    <source>
        <dbReference type="Proteomes" id="UP001234178"/>
    </source>
</evidence>
<gene>
    <name evidence="1" type="ORF">OUZ56_010331</name>
</gene>
<dbReference type="Proteomes" id="UP001234178">
    <property type="component" value="Unassembled WGS sequence"/>
</dbReference>
<sequence>MANTTAKETSHIAKFNGDNWRSYSFGIQMLFDKNRLSSLVDGTNVLPTQVFPSPTGSDVKDIWRYSVSWLR</sequence>
<organism evidence="1 2">
    <name type="scientific">Daphnia magna</name>
    <dbReference type="NCBI Taxonomy" id="35525"/>
    <lineage>
        <taxon>Eukaryota</taxon>
        <taxon>Metazoa</taxon>
        <taxon>Ecdysozoa</taxon>
        <taxon>Arthropoda</taxon>
        <taxon>Crustacea</taxon>
        <taxon>Branchiopoda</taxon>
        <taxon>Diplostraca</taxon>
        <taxon>Cladocera</taxon>
        <taxon>Anomopoda</taxon>
        <taxon>Daphniidae</taxon>
        <taxon>Daphnia</taxon>
    </lineage>
</organism>